<name>I6W731_9CAUD</name>
<reference evidence="1 2" key="1">
    <citation type="journal article" date="2012" name="BMC Genomics">
        <title>Genome-wide characterization of vibrio phage phipp2 with unique arrangements of the mob-like genes.</title>
        <authorList>
            <person name="Lin Y.R."/>
            <person name="Lin C.S."/>
        </authorList>
    </citation>
    <scope>NUCLEOTIDE SEQUENCE [LARGE SCALE GENOMIC DNA]</scope>
</reference>
<dbReference type="Proteomes" id="UP000009015">
    <property type="component" value="Segment"/>
</dbReference>
<proteinExistence type="predicted"/>
<gene>
    <name evidence="1" type="ORF">pp2_167</name>
</gene>
<evidence type="ECO:0000313" key="2">
    <source>
        <dbReference type="Proteomes" id="UP000009015"/>
    </source>
</evidence>
<sequence length="74" mass="8486">MTQTTQTIRAVCIDNQSTRIDKPEPPTGLTVGKEYVVHMYNVNEHINKPPMIRITNDDNKRASYVAARFKLIIQ</sequence>
<protein>
    <submittedName>
        <fullName evidence="1">Uncharacterized protein</fullName>
    </submittedName>
</protein>
<dbReference type="EMBL" id="JN849462">
    <property type="protein sequence ID" value="AFN37400.1"/>
    <property type="molecule type" value="Genomic_DNA"/>
</dbReference>
<organism evidence="1 2">
    <name type="scientific">Vibrio phage phi-pp2</name>
    <dbReference type="NCBI Taxonomy" id="1204514"/>
    <lineage>
        <taxon>Viruses</taxon>
        <taxon>Duplodnaviria</taxon>
        <taxon>Heunggongvirae</taxon>
        <taxon>Uroviricota</taxon>
        <taxon>Caudoviricetes</taxon>
        <taxon>Pantevenvirales</taxon>
        <taxon>Straboviridae</taxon>
        <taxon>Schizotequatrovirus</taxon>
        <taxon>Schizotequatrovirus KVP40</taxon>
    </lineage>
</organism>
<accession>I6W731</accession>
<evidence type="ECO:0000313" key="1">
    <source>
        <dbReference type="EMBL" id="AFN37400.1"/>
    </source>
</evidence>